<accession>A0A8C8ZUZ1</accession>
<dbReference type="AlphaFoldDB" id="A0A8C8ZUZ1"/>
<dbReference type="Ensembl" id="ENSPSMT00000026142.1">
    <property type="protein sequence ID" value="ENSPSMP00000022520.1"/>
    <property type="gene ID" value="ENSPSMG00000015925.1"/>
</dbReference>
<reference evidence="1" key="1">
    <citation type="submission" date="2025-08" db="UniProtKB">
        <authorList>
            <consortium name="Ensembl"/>
        </authorList>
    </citation>
    <scope>IDENTIFICATION</scope>
</reference>
<evidence type="ECO:0000313" key="1">
    <source>
        <dbReference type="Ensembl" id="ENSPSMP00000022520.1"/>
    </source>
</evidence>
<keyword evidence="2" id="KW-1185">Reference proteome</keyword>
<name>A0A8C8ZUZ1_PROSS</name>
<protein>
    <submittedName>
        <fullName evidence="1">Uncharacterized protein</fullName>
    </submittedName>
</protein>
<evidence type="ECO:0000313" key="2">
    <source>
        <dbReference type="Proteomes" id="UP000694414"/>
    </source>
</evidence>
<organism evidence="1 2">
    <name type="scientific">Prolemur simus</name>
    <name type="common">Greater bamboo lemur</name>
    <name type="synonym">Hapalemur simus</name>
    <dbReference type="NCBI Taxonomy" id="1328070"/>
    <lineage>
        <taxon>Eukaryota</taxon>
        <taxon>Metazoa</taxon>
        <taxon>Chordata</taxon>
        <taxon>Craniata</taxon>
        <taxon>Vertebrata</taxon>
        <taxon>Euteleostomi</taxon>
        <taxon>Mammalia</taxon>
        <taxon>Eutheria</taxon>
        <taxon>Euarchontoglires</taxon>
        <taxon>Primates</taxon>
        <taxon>Strepsirrhini</taxon>
        <taxon>Lemuriformes</taxon>
        <taxon>Lemuridae</taxon>
        <taxon>Prolemur</taxon>
    </lineage>
</organism>
<dbReference type="Proteomes" id="UP000694414">
    <property type="component" value="Unplaced"/>
</dbReference>
<proteinExistence type="predicted"/>
<reference evidence="1" key="2">
    <citation type="submission" date="2025-09" db="UniProtKB">
        <authorList>
            <consortium name="Ensembl"/>
        </authorList>
    </citation>
    <scope>IDENTIFICATION</scope>
</reference>
<sequence length="67" mass="7461">LKWLSCCSELQSHHCTPALATERSFTVSPKKSRTFFFFLSPLHYHTEVFKGCGKSQVTGTKAALLLG</sequence>